<dbReference type="Proteomes" id="UP000836387">
    <property type="component" value="Unassembled WGS sequence"/>
</dbReference>
<gene>
    <name evidence="1" type="ORF">CRV2_00002999</name>
</gene>
<proteinExistence type="predicted"/>
<accession>A0ACA9TLD8</accession>
<protein>
    <submittedName>
        <fullName evidence="1">Uncharacterized protein</fullName>
    </submittedName>
</protein>
<reference evidence="1" key="2">
    <citation type="submission" date="2021-10" db="EMBL/GenBank/DDBJ databases">
        <authorList>
            <person name="Piombo E."/>
        </authorList>
    </citation>
    <scope>NUCLEOTIDE SEQUENCE</scope>
</reference>
<evidence type="ECO:0000313" key="1">
    <source>
        <dbReference type="EMBL" id="CAG9941568.1"/>
    </source>
</evidence>
<evidence type="ECO:0000313" key="2">
    <source>
        <dbReference type="Proteomes" id="UP000836387"/>
    </source>
</evidence>
<name>A0ACA9TLD8_BIOOC</name>
<sequence length="304" mass="30167">MKFRTATLTIAALAASASAFPMAHNGTTIAHNRAANHTVTKTVRLEAGSPKPVTTPSASNDKLLKLIIEKLEAANAGPIQKRQLDALLGGSTGMTGGGLDSLLGGLGGAGDSGADALGGLEDLTGGASDPGSGVTGGLEGLDSSLGGLTGSPGGETGDLGGMTDDLGGLSGGLEGLGGDSAGVPEEDGGSQLVPGQDDKEDTGKGPDLGSITDSLPKLSDKDKGKTPNVNGTLSSLQSHKGKQEDGEGHKDKPKDGEGNKGKAKDEKKTKGETDDGKDCVYFSATMVTGAMGEVSTTRTAFSDF</sequence>
<dbReference type="EMBL" id="CADEHS020000005">
    <property type="protein sequence ID" value="CAG9941568.1"/>
    <property type="molecule type" value="Genomic_DNA"/>
</dbReference>
<reference evidence="1" key="1">
    <citation type="submission" date="2020-04" db="EMBL/GenBank/DDBJ databases">
        <authorList>
            <person name="Broberg M."/>
        </authorList>
    </citation>
    <scope>NUCLEOTIDE SEQUENCE</scope>
</reference>
<keyword evidence="2" id="KW-1185">Reference proteome</keyword>
<organism evidence="1 2">
    <name type="scientific">Clonostachys rosea f. rosea IK726</name>
    <dbReference type="NCBI Taxonomy" id="1349383"/>
    <lineage>
        <taxon>Eukaryota</taxon>
        <taxon>Fungi</taxon>
        <taxon>Dikarya</taxon>
        <taxon>Ascomycota</taxon>
        <taxon>Pezizomycotina</taxon>
        <taxon>Sordariomycetes</taxon>
        <taxon>Hypocreomycetidae</taxon>
        <taxon>Hypocreales</taxon>
        <taxon>Bionectriaceae</taxon>
        <taxon>Clonostachys</taxon>
    </lineage>
</organism>
<comment type="caution">
    <text evidence="1">The sequence shown here is derived from an EMBL/GenBank/DDBJ whole genome shotgun (WGS) entry which is preliminary data.</text>
</comment>